<proteinExistence type="predicted"/>
<evidence type="ECO:0000256" key="2">
    <source>
        <dbReference type="SAM" id="SignalP"/>
    </source>
</evidence>
<evidence type="ECO:0000313" key="3">
    <source>
        <dbReference type="EMBL" id="CAE4578159.1"/>
    </source>
</evidence>
<dbReference type="AlphaFoldDB" id="A0A7S4UXQ7"/>
<keyword evidence="1" id="KW-0175">Coiled coil</keyword>
<organism evidence="3">
    <name type="scientific">Ditylum brightwellii</name>
    <dbReference type="NCBI Taxonomy" id="49249"/>
    <lineage>
        <taxon>Eukaryota</taxon>
        <taxon>Sar</taxon>
        <taxon>Stramenopiles</taxon>
        <taxon>Ochrophyta</taxon>
        <taxon>Bacillariophyta</taxon>
        <taxon>Mediophyceae</taxon>
        <taxon>Lithodesmiophycidae</taxon>
        <taxon>Lithodesmiales</taxon>
        <taxon>Lithodesmiaceae</taxon>
        <taxon>Ditylum</taxon>
    </lineage>
</organism>
<evidence type="ECO:0000256" key="1">
    <source>
        <dbReference type="SAM" id="Coils"/>
    </source>
</evidence>
<feature type="chain" id="PRO_5031481711" evidence="2">
    <location>
        <begin position="23"/>
        <end position="183"/>
    </location>
</feature>
<protein>
    <submittedName>
        <fullName evidence="3">Uncharacterized protein</fullName>
    </submittedName>
</protein>
<name>A0A7S4UXQ7_9STRA</name>
<feature type="signal peptide" evidence="2">
    <location>
        <begin position="1"/>
        <end position="22"/>
    </location>
</feature>
<sequence length="183" mass="19446">MTRKIFLLTILVAAITLPTCQCFSPLPRHHGIISPSSPSLPPQCRRKSFFITPSPTSLNAVTEDDVIEAVEKAEALWVNALEARKKANALVDVAEGEATSASESADTAMEALNVQSGGTFGMSNVETAKGALNAALDAGSKVDQAVKATEEADKLEKLAEEALAASEVLLEQHLIDFPEQNED</sequence>
<keyword evidence="2" id="KW-0732">Signal</keyword>
<reference evidence="3" key="1">
    <citation type="submission" date="2021-01" db="EMBL/GenBank/DDBJ databases">
        <authorList>
            <person name="Corre E."/>
            <person name="Pelletier E."/>
            <person name="Niang G."/>
            <person name="Scheremetjew M."/>
            <person name="Finn R."/>
            <person name="Kale V."/>
            <person name="Holt S."/>
            <person name="Cochrane G."/>
            <person name="Meng A."/>
            <person name="Brown T."/>
            <person name="Cohen L."/>
        </authorList>
    </citation>
    <scope>NUCLEOTIDE SEQUENCE</scope>
    <source>
        <strain evidence="3">GSO104</strain>
    </source>
</reference>
<accession>A0A7S4UXQ7</accession>
<gene>
    <name evidence="3" type="ORF">DBRI00130_LOCUS223</name>
</gene>
<feature type="coiled-coil region" evidence="1">
    <location>
        <begin position="145"/>
        <end position="172"/>
    </location>
</feature>
<dbReference type="EMBL" id="HBNS01000267">
    <property type="protein sequence ID" value="CAE4578159.1"/>
    <property type="molecule type" value="Transcribed_RNA"/>
</dbReference>